<gene>
    <name evidence="5" type="primary">modA</name>
    <name evidence="5" type="ORF">GCM10023216_08790</name>
</gene>
<keyword evidence="6" id="KW-1185">Reference proteome</keyword>
<keyword evidence="2" id="KW-0479">Metal-binding</keyword>
<comment type="caution">
    <text evidence="5">The sequence shown here is derived from an EMBL/GenBank/DDBJ whole genome shotgun (WGS) entry which is preliminary data.</text>
</comment>
<dbReference type="SUPFAM" id="SSF53850">
    <property type="entry name" value="Periplasmic binding protein-like II"/>
    <property type="match status" value="1"/>
</dbReference>
<comment type="similarity">
    <text evidence="1">Belongs to the bacterial solute-binding protein ModA family.</text>
</comment>
<proteinExistence type="inferred from homology"/>
<evidence type="ECO:0000313" key="6">
    <source>
        <dbReference type="Proteomes" id="UP001500956"/>
    </source>
</evidence>
<dbReference type="CDD" id="cd13538">
    <property type="entry name" value="PBP2_ModA_like_1"/>
    <property type="match status" value="1"/>
</dbReference>
<dbReference type="Gene3D" id="3.40.190.10">
    <property type="entry name" value="Periplasmic binding protein-like II"/>
    <property type="match status" value="2"/>
</dbReference>
<evidence type="ECO:0000256" key="2">
    <source>
        <dbReference type="ARBA" id="ARBA00022723"/>
    </source>
</evidence>
<keyword evidence="3 4" id="KW-0732">Signal</keyword>
<evidence type="ECO:0000256" key="3">
    <source>
        <dbReference type="ARBA" id="ARBA00022729"/>
    </source>
</evidence>
<dbReference type="InterPro" id="IPR050682">
    <property type="entry name" value="ModA/WtpA"/>
</dbReference>
<dbReference type="RefSeq" id="WP_172148172.1">
    <property type="nucleotide sequence ID" value="NZ_BAABID010000004.1"/>
</dbReference>
<dbReference type="PROSITE" id="PS51257">
    <property type="entry name" value="PROKAR_LIPOPROTEIN"/>
    <property type="match status" value="1"/>
</dbReference>
<dbReference type="InterPro" id="IPR005950">
    <property type="entry name" value="ModA"/>
</dbReference>
<dbReference type="EMBL" id="BAABID010000004">
    <property type="protein sequence ID" value="GAA4721803.1"/>
    <property type="molecule type" value="Genomic_DNA"/>
</dbReference>
<dbReference type="PANTHER" id="PTHR30632:SF0">
    <property type="entry name" value="SULFATE-BINDING PROTEIN"/>
    <property type="match status" value="1"/>
</dbReference>
<dbReference type="Proteomes" id="UP001500956">
    <property type="component" value="Unassembled WGS sequence"/>
</dbReference>
<sequence length="268" mass="26998">MTTALPRRTTRATAALAVAASAAVVLTACSTGTSATPDDEPDTTLTVFAAASLTEAFDEIAADFEADHPDVDVALSLAGSSSLVAQIQQGAPADVVATADTATMDTLVADDLVGTPQTFATNTLEIAVPPDNPADVTTLQDLTDPDVNVVVCAPEVPCGAATTAVVDHAGLTLQPVSEEQSVTDVLGKVTAGEADAGLVYVTDVARAGDRVEGIAFDESDAAVNTYPIATVDRTGQNTDQADLAQQFVDAVLSPGGQAVLADLGFAAP</sequence>
<reference evidence="6" key="1">
    <citation type="journal article" date="2019" name="Int. J. Syst. Evol. Microbiol.">
        <title>The Global Catalogue of Microorganisms (GCM) 10K type strain sequencing project: providing services to taxonomists for standard genome sequencing and annotation.</title>
        <authorList>
            <consortium name="The Broad Institute Genomics Platform"/>
            <consortium name="The Broad Institute Genome Sequencing Center for Infectious Disease"/>
            <person name="Wu L."/>
            <person name="Ma J."/>
        </authorList>
    </citation>
    <scope>NUCLEOTIDE SEQUENCE [LARGE SCALE GENOMIC DNA]</scope>
    <source>
        <strain evidence="6">JCM 18063</strain>
    </source>
</reference>
<evidence type="ECO:0000256" key="4">
    <source>
        <dbReference type="SAM" id="SignalP"/>
    </source>
</evidence>
<dbReference type="Pfam" id="PF13531">
    <property type="entry name" value="SBP_bac_11"/>
    <property type="match status" value="1"/>
</dbReference>
<feature type="signal peptide" evidence="4">
    <location>
        <begin position="1"/>
        <end position="35"/>
    </location>
</feature>
<protein>
    <submittedName>
        <fullName evidence="5">Molybdate ABC transporter substrate-binding protein</fullName>
    </submittedName>
</protein>
<accession>A0ABP8Y7I0</accession>
<name>A0ABP8Y7I0_9MICO</name>
<evidence type="ECO:0000256" key="1">
    <source>
        <dbReference type="ARBA" id="ARBA00009175"/>
    </source>
</evidence>
<organism evidence="5 6">
    <name type="scientific">Isoptericola chiayiensis</name>
    <dbReference type="NCBI Taxonomy" id="579446"/>
    <lineage>
        <taxon>Bacteria</taxon>
        <taxon>Bacillati</taxon>
        <taxon>Actinomycetota</taxon>
        <taxon>Actinomycetes</taxon>
        <taxon>Micrococcales</taxon>
        <taxon>Promicromonosporaceae</taxon>
        <taxon>Isoptericola</taxon>
    </lineage>
</organism>
<dbReference type="PIRSF" id="PIRSF004846">
    <property type="entry name" value="ModA"/>
    <property type="match status" value="1"/>
</dbReference>
<dbReference type="PANTHER" id="PTHR30632">
    <property type="entry name" value="MOLYBDATE-BINDING PERIPLASMIC PROTEIN"/>
    <property type="match status" value="1"/>
</dbReference>
<evidence type="ECO:0000313" key="5">
    <source>
        <dbReference type="EMBL" id="GAA4721803.1"/>
    </source>
</evidence>
<dbReference type="NCBIfam" id="TIGR01256">
    <property type="entry name" value="modA"/>
    <property type="match status" value="1"/>
</dbReference>
<feature type="chain" id="PRO_5046736978" evidence="4">
    <location>
        <begin position="36"/>
        <end position="268"/>
    </location>
</feature>